<evidence type="ECO:0000313" key="3">
    <source>
        <dbReference type="Proteomes" id="UP000018417"/>
    </source>
</evidence>
<dbReference type="HOGENOM" id="CLU_013985_15_0_6"/>
<proteinExistence type="predicted"/>
<reference evidence="2 3" key="1">
    <citation type="submission" date="2013-02" db="EMBL/GenBank/DDBJ databases">
        <title>The Genome Sequence of Acinetobacter beijerinckii ANC 3835.</title>
        <authorList>
            <consortium name="The Broad Institute Genome Sequencing Platform"/>
            <consortium name="The Broad Institute Genome Sequencing Center for Infectious Disease"/>
            <person name="Cerqueira G."/>
            <person name="Feldgarden M."/>
            <person name="Courvalin P."/>
            <person name="Perichon B."/>
            <person name="Grillot-Courvalin C."/>
            <person name="Clermont D."/>
            <person name="Rocha E."/>
            <person name="Yoon E.-J."/>
            <person name="Nemec A."/>
            <person name="Walker B."/>
            <person name="Young S.K."/>
            <person name="Zeng Q."/>
            <person name="Gargeya S."/>
            <person name="Fitzgerald M."/>
            <person name="Haas B."/>
            <person name="Abouelleil A."/>
            <person name="Alvarado L."/>
            <person name="Arachchi H.M."/>
            <person name="Berlin A.M."/>
            <person name="Chapman S.B."/>
            <person name="Dewar J."/>
            <person name="Goldberg J."/>
            <person name="Griggs A."/>
            <person name="Gujja S."/>
            <person name="Hansen M."/>
            <person name="Howarth C."/>
            <person name="Imamovic A."/>
            <person name="Larimer J."/>
            <person name="McCowan C."/>
            <person name="Murphy C."/>
            <person name="Neiman D."/>
            <person name="Pearson M."/>
            <person name="Priest M."/>
            <person name="Roberts A."/>
            <person name="Saif S."/>
            <person name="Shea T."/>
            <person name="Sisk P."/>
            <person name="Sykes S."/>
            <person name="Wortman J."/>
            <person name="Nusbaum C."/>
            <person name="Birren B."/>
        </authorList>
    </citation>
    <scope>NUCLEOTIDE SEQUENCE [LARGE SCALE GENOMIC DNA]</scope>
    <source>
        <strain evidence="2 3">ANC 3835</strain>
    </source>
</reference>
<name>N9FKK7_9GAMM</name>
<dbReference type="PROSITE" id="PS51186">
    <property type="entry name" value="GNAT"/>
    <property type="match status" value="1"/>
</dbReference>
<dbReference type="InterPro" id="IPR051531">
    <property type="entry name" value="N-acetyltransferase"/>
</dbReference>
<dbReference type="Gene3D" id="3.40.630.30">
    <property type="match status" value="1"/>
</dbReference>
<gene>
    <name evidence="2" type="ORF">F934_01344</name>
</gene>
<dbReference type="GO" id="GO:0016747">
    <property type="term" value="F:acyltransferase activity, transferring groups other than amino-acyl groups"/>
    <property type="evidence" value="ECO:0007669"/>
    <property type="project" value="InterPro"/>
</dbReference>
<accession>N9FKK7</accession>
<dbReference type="InterPro" id="IPR000182">
    <property type="entry name" value="GNAT_dom"/>
</dbReference>
<dbReference type="RefSeq" id="WP_005053338.1">
    <property type="nucleotide sequence ID" value="NZ_KB849759.1"/>
</dbReference>
<dbReference type="AlphaFoldDB" id="N9FKK7"/>
<comment type="caution">
    <text evidence="2">The sequence shown here is derived from an EMBL/GenBank/DDBJ whole genome shotgun (WGS) entry which is preliminary data.</text>
</comment>
<dbReference type="PATRIC" id="fig|1217649.3.peg.1283"/>
<dbReference type="Proteomes" id="UP000018417">
    <property type="component" value="Unassembled WGS sequence"/>
</dbReference>
<evidence type="ECO:0000259" key="1">
    <source>
        <dbReference type="PROSITE" id="PS51186"/>
    </source>
</evidence>
<dbReference type="InterPro" id="IPR016181">
    <property type="entry name" value="Acyl_CoA_acyltransferase"/>
</dbReference>
<dbReference type="Pfam" id="PF13302">
    <property type="entry name" value="Acetyltransf_3"/>
    <property type="match status" value="1"/>
</dbReference>
<evidence type="ECO:0000313" key="2">
    <source>
        <dbReference type="EMBL" id="ENW05379.1"/>
    </source>
</evidence>
<dbReference type="PANTHER" id="PTHR43792">
    <property type="entry name" value="GNAT FAMILY, PUTATIVE (AFU_ORTHOLOGUE AFUA_3G00765)-RELATED-RELATED"/>
    <property type="match status" value="1"/>
</dbReference>
<dbReference type="SUPFAM" id="SSF55729">
    <property type="entry name" value="Acyl-CoA N-acyltransferases (Nat)"/>
    <property type="match status" value="1"/>
</dbReference>
<organism evidence="2 3">
    <name type="scientific">Acinetobacter beijerinckii ANC 3835</name>
    <dbReference type="NCBI Taxonomy" id="1217649"/>
    <lineage>
        <taxon>Bacteria</taxon>
        <taxon>Pseudomonadati</taxon>
        <taxon>Pseudomonadota</taxon>
        <taxon>Gammaproteobacteria</taxon>
        <taxon>Moraxellales</taxon>
        <taxon>Moraxellaceae</taxon>
        <taxon>Acinetobacter</taxon>
    </lineage>
</organism>
<protein>
    <recommendedName>
        <fullName evidence="1">N-acetyltransferase domain-containing protein</fullName>
    </recommendedName>
</protein>
<feature type="domain" description="N-acetyltransferase" evidence="1">
    <location>
        <begin position="11"/>
        <end position="172"/>
    </location>
</feature>
<dbReference type="EMBL" id="APQK01000011">
    <property type="protein sequence ID" value="ENW05379.1"/>
    <property type="molecule type" value="Genomic_DNA"/>
</dbReference>
<sequence length="172" mass="19841">MKIPILESSRLNLFIFSIEDISDIYPCITPTLTRYMMWEPAQSLEALEHICKKWLIAEANATDLHFVLRDKENLSFIGLIGLHRIHTLTPELGLWIREDRHNQGFAKEALLKVFCWASRNISAQYFVYPVAVDNQPSRKLAEFSGGTIAGYKTKSKYKAVIYHIPPYLNKIN</sequence>
<dbReference type="OrthoDB" id="5292292at2"/>